<comment type="caution">
    <text evidence="1">The sequence shown here is derived from an EMBL/GenBank/DDBJ whole genome shotgun (WGS) entry which is preliminary data.</text>
</comment>
<keyword evidence="2" id="KW-1185">Reference proteome</keyword>
<dbReference type="InterPro" id="IPR036770">
    <property type="entry name" value="Ankyrin_rpt-contain_sf"/>
</dbReference>
<dbReference type="Gene3D" id="1.25.40.20">
    <property type="entry name" value="Ankyrin repeat-containing domain"/>
    <property type="match status" value="1"/>
</dbReference>
<sequence>MCPVVRLVTARSPHDIDDMGRPVFRTWKEKGSGDHSLKPDDGVEAASIRKQGSHGVDASTYRSSIFSSDQPKAGRPVCIMSEQSSTEEELQPPTALTSALQSSALLNEFPLEVVRRIGDILVHDLTGTSLIDLLSFTRTCRAIYNILKETLGKALVRRHPYILPWACEHGHRAAVKWFLDLGVPPNNNVHIAGVPRNLMRSASGRRLTPAQTFSIYSRRQVEVPHIPAILADRPTWDELFRIATEVTPLQGALARGDVYLVGMLLAAGARRVNDSNPLPGRYWLAYGGLIFAGKASDVGAPSDNSDPVYTDVAAATASKWPSLLGTVHHAYCEQEQEKDGLVWCRLDMWARNIRG</sequence>
<proteinExistence type="predicted"/>
<dbReference type="AlphaFoldDB" id="A0AAN6WJM6"/>
<dbReference type="Proteomes" id="UP001302126">
    <property type="component" value="Unassembled WGS sequence"/>
</dbReference>
<reference evidence="1" key="2">
    <citation type="submission" date="2023-05" db="EMBL/GenBank/DDBJ databases">
        <authorList>
            <consortium name="Lawrence Berkeley National Laboratory"/>
            <person name="Steindorff A."/>
            <person name="Hensen N."/>
            <person name="Bonometti L."/>
            <person name="Westerberg I."/>
            <person name="Brannstrom I.O."/>
            <person name="Guillou S."/>
            <person name="Cros-Aarteil S."/>
            <person name="Calhoun S."/>
            <person name="Haridas S."/>
            <person name="Kuo A."/>
            <person name="Mondo S."/>
            <person name="Pangilinan J."/>
            <person name="Riley R."/>
            <person name="Labutti K."/>
            <person name="Andreopoulos B."/>
            <person name="Lipzen A."/>
            <person name="Chen C."/>
            <person name="Yanf M."/>
            <person name="Daum C."/>
            <person name="Ng V."/>
            <person name="Clum A."/>
            <person name="Ohm R."/>
            <person name="Martin F."/>
            <person name="Silar P."/>
            <person name="Natvig D."/>
            <person name="Lalanne C."/>
            <person name="Gautier V."/>
            <person name="Ament-Velasquez S.L."/>
            <person name="Kruys A."/>
            <person name="Hutchinson M.I."/>
            <person name="Powell A.J."/>
            <person name="Barry K."/>
            <person name="Miller A.N."/>
            <person name="Grigoriev I.V."/>
            <person name="Debuchy R."/>
            <person name="Gladieux P."/>
            <person name="Thoren M.H."/>
            <person name="Johannesson H."/>
        </authorList>
    </citation>
    <scope>NUCLEOTIDE SEQUENCE</scope>
    <source>
        <strain evidence="1">PSN309</strain>
    </source>
</reference>
<accession>A0AAN6WJM6</accession>
<protein>
    <submittedName>
        <fullName evidence="1">Uncharacterized protein</fullName>
    </submittedName>
</protein>
<evidence type="ECO:0000313" key="1">
    <source>
        <dbReference type="EMBL" id="KAK4183333.1"/>
    </source>
</evidence>
<gene>
    <name evidence="1" type="ORF">QBC35DRAFT_535814</name>
</gene>
<dbReference type="EMBL" id="MU864557">
    <property type="protein sequence ID" value="KAK4183333.1"/>
    <property type="molecule type" value="Genomic_DNA"/>
</dbReference>
<name>A0AAN6WJM6_9PEZI</name>
<evidence type="ECO:0000313" key="2">
    <source>
        <dbReference type="Proteomes" id="UP001302126"/>
    </source>
</evidence>
<reference evidence="1" key="1">
    <citation type="journal article" date="2023" name="Mol. Phylogenet. Evol.">
        <title>Genome-scale phylogeny and comparative genomics of the fungal order Sordariales.</title>
        <authorList>
            <person name="Hensen N."/>
            <person name="Bonometti L."/>
            <person name="Westerberg I."/>
            <person name="Brannstrom I.O."/>
            <person name="Guillou S."/>
            <person name="Cros-Aarteil S."/>
            <person name="Calhoun S."/>
            <person name="Haridas S."/>
            <person name="Kuo A."/>
            <person name="Mondo S."/>
            <person name="Pangilinan J."/>
            <person name="Riley R."/>
            <person name="LaButti K."/>
            <person name="Andreopoulos B."/>
            <person name="Lipzen A."/>
            <person name="Chen C."/>
            <person name="Yan M."/>
            <person name="Daum C."/>
            <person name="Ng V."/>
            <person name="Clum A."/>
            <person name="Steindorff A."/>
            <person name="Ohm R.A."/>
            <person name="Martin F."/>
            <person name="Silar P."/>
            <person name="Natvig D.O."/>
            <person name="Lalanne C."/>
            <person name="Gautier V."/>
            <person name="Ament-Velasquez S.L."/>
            <person name="Kruys A."/>
            <person name="Hutchinson M.I."/>
            <person name="Powell A.J."/>
            <person name="Barry K."/>
            <person name="Miller A.N."/>
            <person name="Grigoriev I.V."/>
            <person name="Debuchy R."/>
            <person name="Gladieux P."/>
            <person name="Hiltunen Thoren M."/>
            <person name="Johannesson H."/>
        </authorList>
    </citation>
    <scope>NUCLEOTIDE SEQUENCE</scope>
    <source>
        <strain evidence="1">PSN309</strain>
    </source>
</reference>
<organism evidence="1 2">
    <name type="scientific">Podospora australis</name>
    <dbReference type="NCBI Taxonomy" id="1536484"/>
    <lineage>
        <taxon>Eukaryota</taxon>
        <taxon>Fungi</taxon>
        <taxon>Dikarya</taxon>
        <taxon>Ascomycota</taxon>
        <taxon>Pezizomycotina</taxon>
        <taxon>Sordariomycetes</taxon>
        <taxon>Sordariomycetidae</taxon>
        <taxon>Sordariales</taxon>
        <taxon>Podosporaceae</taxon>
        <taxon>Podospora</taxon>
    </lineage>
</organism>